<feature type="compositionally biased region" description="Basic and acidic residues" evidence="1">
    <location>
        <begin position="636"/>
        <end position="659"/>
    </location>
</feature>
<dbReference type="PROSITE" id="PS51257">
    <property type="entry name" value="PROKAR_LIPOPROTEIN"/>
    <property type="match status" value="1"/>
</dbReference>
<feature type="compositionally biased region" description="Basic residues" evidence="1">
    <location>
        <begin position="236"/>
        <end position="245"/>
    </location>
</feature>
<proteinExistence type="predicted"/>
<keyword evidence="4" id="KW-1185">Reference proteome</keyword>
<dbReference type="EMBL" id="JARQWQ010000001">
    <property type="protein sequence ID" value="KAK2574426.1"/>
    <property type="molecule type" value="Genomic_DNA"/>
</dbReference>
<name>A0AAD9VH81_ACRCE</name>
<evidence type="ECO:0000313" key="4">
    <source>
        <dbReference type="Proteomes" id="UP001249851"/>
    </source>
</evidence>
<keyword evidence="2" id="KW-0732">Signal</keyword>
<feature type="compositionally biased region" description="Polar residues" evidence="1">
    <location>
        <begin position="765"/>
        <end position="780"/>
    </location>
</feature>
<gene>
    <name evidence="3" type="ORF">P5673_000591</name>
</gene>
<dbReference type="AlphaFoldDB" id="A0AAD9VH81"/>
<accession>A0AAD9VH81</accession>
<protein>
    <submittedName>
        <fullName evidence="3">Uncharacterized protein</fullName>
    </submittedName>
</protein>
<feature type="region of interest" description="Disordered" evidence="1">
    <location>
        <begin position="166"/>
        <end position="214"/>
    </location>
</feature>
<feature type="compositionally biased region" description="Polar residues" evidence="1">
    <location>
        <begin position="749"/>
        <end position="758"/>
    </location>
</feature>
<feature type="compositionally biased region" description="Basic residues" evidence="1">
    <location>
        <begin position="185"/>
        <end position="201"/>
    </location>
</feature>
<reference evidence="3" key="1">
    <citation type="journal article" date="2023" name="G3 (Bethesda)">
        <title>Whole genome assembly and annotation of the endangered Caribbean coral Acropora cervicornis.</title>
        <authorList>
            <person name="Selwyn J.D."/>
            <person name="Vollmer S.V."/>
        </authorList>
    </citation>
    <scope>NUCLEOTIDE SEQUENCE</scope>
    <source>
        <strain evidence="3">K2</strain>
    </source>
</reference>
<feature type="region of interest" description="Disordered" evidence="1">
    <location>
        <begin position="228"/>
        <end position="303"/>
    </location>
</feature>
<feature type="compositionally biased region" description="Polar residues" evidence="1">
    <location>
        <begin position="259"/>
        <end position="270"/>
    </location>
</feature>
<feature type="region of interest" description="Disordered" evidence="1">
    <location>
        <begin position="633"/>
        <end position="681"/>
    </location>
</feature>
<dbReference type="Proteomes" id="UP001249851">
    <property type="component" value="Unassembled WGS sequence"/>
</dbReference>
<feature type="region of interest" description="Disordered" evidence="1">
    <location>
        <begin position="749"/>
        <end position="787"/>
    </location>
</feature>
<evidence type="ECO:0000256" key="1">
    <source>
        <dbReference type="SAM" id="MobiDB-lite"/>
    </source>
</evidence>
<feature type="signal peptide" evidence="2">
    <location>
        <begin position="1"/>
        <end position="21"/>
    </location>
</feature>
<evidence type="ECO:0000313" key="3">
    <source>
        <dbReference type="EMBL" id="KAK2574426.1"/>
    </source>
</evidence>
<organism evidence="3 4">
    <name type="scientific">Acropora cervicornis</name>
    <name type="common">Staghorn coral</name>
    <dbReference type="NCBI Taxonomy" id="6130"/>
    <lineage>
        <taxon>Eukaryota</taxon>
        <taxon>Metazoa</taxon>
        <taxon>Cnidaria</taxon>
        <taxon>Anthozoa</taxon>
        <taxon>Hexacorallia</taxon>
        <taxon>Scleractinia</taxon>
        <taxon>Astrocoeniina</taxon>
        <taxon>Acroporidae</taxon>
        <taxon>Acropora</taxon>
    </lineage>
</organism>
<feature type="compositionally biased region" description="Polar residues" evidence="1">
    <location>
        <begin position="166"/>
        <end position="184"/>
    </location>
</feature>
<feature type="compositionally biased region" description="Polar residues" evidence="1">
    <location>
        <begin position="278"/>
        <end position="288"/>
    </location>
</feature>
<feature type="region of interest" description="Disordered" evidence="1">
    <location>
        <begin position="413"/>
        <end position="441"/>
    </location>
</feature>
<feature type="compositionally biased region" description="Basic and acidic residues" evidence="1">
    <location>
        <begin position="289"/>
        <end position="303"/>
    </location>
</feature>
<sequence>MKLSLATAVTVQLSVLLLSSCVKQEGHNVKFTVKEEEDLKEAVKPKVQTLISNEFNEVVHEGNPRCCDKSTAVVVPDTLVEVFEEDGPKRQASFLTLTDKGRDEPPLKAVKPQRYLYPKKAPRMFIPNIYRPVNAPYGERQGLSELTKLSTIAKIAADVKSFTLSSQNGRHIQAHPSMTNVTSKQSKHPGSRSPRKRKRPHMISPTVNETKYLHDQEATTSIGIKQLQLSSEAKRRSNHTVRARIAKPQQAKIRPRLRFSNSSMNSGNTGKNKRFSYKNDSSTIVSSNKFDRKSEPSIKQREQSKCLSNSTTAKHLLDLINFFKSFCKYEPTSQNKNDTNGSKKRSNSTHIVENLKNVVDFIHLTRSNIDVNHTRKVCGPAAQHRHNFTTNSSISLLKSNRIILKEPIYRGRTTTSTKKGDRMPMKTNTLPSNDIKGSINQKIRGKDGETDFEMRIIELMQKVNRTELEKLENYIVRVLESHQHDNFSELQSRYQQKHNDSYWDKKQHRYQQTLNISSKILTPQTSDVSSNSSFKENVSLWKYNNESTLNNQLNKSGKGIFGKRLPKLTTNVGRGGLKTMENHIVNSFGPKENRNLSHLQQMNQHENIINRGKQLNNHQRDSPHWNKTHAMISSKNEPEDQRKKHAHFENNHTKLEKLPTVKPKATPQKLKQRKPKQGYKTQLKPKQLRVNVKKLKVGNSRYVFNLFRTTKTKSSHRSQQKDLSPFSSKVRDEIKDFFYDLVSASPPNARTLQGNNSKGKADISLPSSSNQSTFHMTPSTDLRGVFPTKNESNITSIKAIYQPNKNVTVASSESPGKGKHVSNISNIFNQREDDVYQERFAKTKSVSHKLSSGVTEMTEFVDQGMFKLCVIVVV</sequence>
<feature type="chain" id="PRO_5042108680" evidence="2">
    <location>
        <begin position="22"/>
        <end position="874"/>
    </location>
</feature>
<reference evidence="3" key="2">
    <citation type="journal article" date="2023" name="Science">
        <title>Genomic signatures of disease resistance in endangered staghorn corals.</title>
        <authorList>
            <person name="Vollmer S.V."/>
            <person name="Selwyn J.D."/>
            <person name="Despard B.A."/>
            <person name="Roesel C.L."/>
        </authorList>
    </citation>
    <scope>NUCLEOTIDE SEQUENCE</scope>
    <source>
        <strain evidence="3">K2</strain>
    </source>
</reference>
<comment type="caution">
    <text evidence="3">The sequence shown here is derived from an EMBL/GenBank/DDBJ whole genome shotgun (WGS) entry which is preliminary data.</text>
</comment>
<evidence type="ECO:0000256" key="2">
    <source>
        <dbReference type="SAM" id="SignalP"/>
    </source>
</evidence>